<dbReference type="InterPro" id="IPR011010">
    <property type="entry name" value="DNA_brk_join_enz"/>
</dbReference>
<name>A0A0G1Q959_9BACT</name>
<keyword evidence="1" id="KW-0233">DNA recombination</keyword>
<proteinExistence type="predicted"/>
<feature type="domain" description="Tyr recombinase" evidence="2">
    <location>
        <begin position="125"/>
        <end position="310"/>
    </location>
</feature>
<evidence type="ECO:0000313" key="3">
    <source>
        <dbReference type="EMBL" id="KKU14258.1"/>
    </source>
</evidence>
<dbReference type="PANTHER" id="PTHR30349">
    <property type="entry name" value="PHAGE INTEGRASE-RELATED"/>
    <property type="match status" value="1"/>
</dbReference>
<dbReference type="GO" id="GO:0015074">
    <property type="term" value="P:DNA integration"/>
    <property type="evidence" value="ECO:0007669"/>
    <property type="project" value="InterPro"/>
</dbReference>
<dbReference type="GO" id="GO:0003677">
    <property type="term" value="F:DNA binding"/>
    <property type="evidence" value="ECO:0007669"/>
    <property type="project" value="InterPro"/>
</dbReference>
<protein>
    <submittedName>
        <fullName evidence="3">Integrase family protein</fullName>
    </submittedName>
</protein>
<dbReference type="Gene3D" id="1.10.443.10">
    <property type="entry name" value="Intergrase catalytic core"/>
    <property type="match status" value="1"/>
</dbReference>
<dbReference type="CDD" id="cd00397">
    <property type="entry name" value="DNA_BRE_C"/>
    <property type="match status" value="1"/>
</dbReference>
<reference evidence="3 4" key="1">
    <citation type="journal article" date="2015" name="Nature">
        <title>rRNA introns, odd ribosomes, and small enigmatic genomes across a large radiation of phyla.</title>
        <authorList>
            <person name="Brown C.T."/>
            <person name="Hug L.A."/>
            <person name="Thomas B.C."/>
            <person name="Sharon I."/>
            <person name="Castelle C.J."/>
            <person name="Singh A."/>
            <person name="Wilkins M.J."/>
            <person name="Williams K.H."/>
            <person name="Banfield J.F."/>
        </authorList>
    </citation>
    <scope>NUCLEOTIDE SEQUENCE [LARGE SCALE GENOMIC DNA]</scope>
</reference>
<dbReference type="Pfam" id="PF00589">
    <property type="entry name" value="Phage_integrase"/>
    <property type="match status" value="1"/>
</dbReference>
<evidence type="ECO:0000313" key="4">
    <source>
        <dbReference type="Proteomes" id="UP000034727"/>
    </source>
</evidence>
<evidence type="ECO:0000259" key="2">
    <source>
        <dbReference type="PROSITE" id="PS51898"/>
    </source>
</evidence>
<dbReference type="EMBL" id="LCLJ01000030">
    <property type="protein sequence ID" value="KKU14258.1"/>
    <property type="molecule type" value="Genomic_DNA"/>
</dbReference>
<dbReference type="Proteomes" id="UP000034727">
    <property type="component" value="Unassembled WGS sequence"/>
</dbReference>
<dbReference type="InterPro" id="IPR050090">
    <property type="entry name" value="Tyrosine_recombinase_XerCD"/>
</dbReference>
<sequence>MVVENDLKALKKRIAKLDLSEEDKQSIETFDKQCDINGKRPATRVCYLKCLYYITKNLNMPFKDVTKDDLMTLFGSMKNDEGKMVGCRTLELSKTVTKLFFKFLNNGQYPECVTWIKSRKSRGGKLPEELLTEDDVKNMIRVCTTTRDKAFISMLYESGCRLGEIISLKLKHVSFDDYGAAIIVDGKTGQRRVRLVSSVPYIRDWINSHPSKDSPESFLWVIVRRNIENQNFGKHISYVWTQHCITTIAKLAGIKKRVHAHLFRHSRLTELARAGFNDAQLKIFAGWVGSSDMSQIYIHLSGQDLDNALLEINGIKISKKESILKPRDCARCGEVNPSTFSICKRCWFPLDMQTVIELEEKRKLSDIMMDKLMTRQRIKEVMEEEMKEMMKEGGFTFLSHSDSLP</sequence>
<comment type="caution">
    <text evidence="3">The sequence shown here is derived from an EMBL/GenBank/DDBJ whole genome shotgun (WGS) entry which is preliminary data.</text>
</comment>
<dbReference type="PANTHER" id="PTHR30349:SF87">
    <property type="entry name" value="TRANSPOSASE A"/>
    <property type="match status" value="1"/>
</dbReference>
<dbReference type="GO" id="GO:0006310">
    <property type="term" value="P:DNA recombination"/>
    <property type="evidence" value="ECO:0007669"/>
    <property type="project" value="UniProtKB-KW"/>
</dbReference>
<evidence type="ECO:0000256" key="1">
    <source>
        <dbReference type="ARBA" id="ARBA00023172"/>
    </source>
</evidence>
<dbReference type="AlphaFoldDB" id="A0A0G1Q959"/>
<dbReference type="PROSITE" id="PS51898">
    <property type="entry name" value="TYR_RECOMBINASE"/>
    <property type="match status" value="1"/>
</dbReference>
<dbReference type="InterPro" id="IPR013762">
    <property type="entry name" value="Integrase-like_cat_sf"/>
</dbReference>
<organism evidence="3 4">
    <name type="scientific">Candidatus Jorgensenbacteria bacterium GW2011_GWA2_45_9</name>
    <dbReference type="NCBI Taxonomy" id="1618663"/>
    <lineage>
        <taxon>Bacteria</taxon>
        <taxon>Candidatus Joergenseniibacteriota</taxon>
    </lineage>
</organism>
<dbReference type="SUPFAM" id="SSF56349">
    <property type="entry name" value="DNA breaking-rejoining enzymes"/>
    <property type="match status" value="1"/>
</dbReference>
<accession>A0A0G1Q959</accession>
<gene>
    <name evidence="3" type="ORF">UX22_C0030G0006</name>
</gene>
<dbReference type="InterPro" id="IPR002104">
    <property type="entry name" value="Integrase_catalytic"/>
</dbReference>